<dbReference type="GO" id="GO:0005471">
    <property type="term" value="F:ATP:ADP antiporter activity"/>
    <property type="evidence" value="ECO:0007669"/>
    <property type="project" value="UniProtKB-UniRule"/>
</dbReference>
<evidence type="ECO:0000313" key="11">
    <source>
        <dbReference type="EMBL" id="EYC07102.1"/>
    </source>
</evidence>
<comment type="subunit">
    <text evidence="10">Monomer.</text>
</comment>
<keyword evidence="7 8" id="KW-0472">Membrane</keyword>
<evidence type="ECO:0000256" key="8">
    <source>
        <dbReference type="PROSITE-ProRule" id="PRU00282"/>
    </source>
</evidence>
<keyword evidence="12" id="KW-1185">Reference proteome</keyword>
<dbReference type="GO" id="GO:0005743">
    <property type="term" value="C:mitochondrial inner membrane"/>
    <property type="evidence" value="ECO:0007669"/>
    <property type="project" value="InterPro"/>
</dbReference>
<dbReference type="OrthoDB" id="270584at2759"/>
<comment type="subcellular location">
    <subcellularLocation>
        <location evidence="1 10">Membrane</location>
        <topology evidence="1 10">Multi-pass membrane protein</topology>
    </subcellularLocation>
</comment>
<evidence type="ECO:0000256" key="7">
    <source>
        <dbReference type="ARBA" id="ARBA00023136"/>
    </source>
</evidence>
<dbReference type="PANTHER" id="PTHR45635:SF16">
    <property type="entry name" value="ADP_ATP TRANSLOCASE"/>
    <property type="match status" value="1"/>
</dbReference>
<evidence type="ECO:0000256" key="10">
    <source>
        <dbReference type="RuleBase" id="RU368008"/>
    </source>
</evidence>
<comment type="caution">
    <text evidence="11">The sequence shown here is derived from an EMBL/GenBank/DDBJ whole genome shotgun (WGS) entry which is preliminary data.</text>
</comment>
<reference evidence="12" key="1">
    <citation type="journal article" date="2015" name="Nat. Genet.">
        <title>The genome and transcriptome of the zoonotic hookworm Ancylostoma ceylanicum identify infection-specific gene families.</title>
        <authorList>
            <person name="Schwarz E.M."/>
            <person name="Hu Y."/>
            <person name="Antoshechkin I."/>
            <person name="Miller M.M."/>
            <person name="Sternberg P.W."/>
            <person name="Aroian R.V."/>
        </authorList>
    </citation>
    <scope>NUCLEOTIDE SEQUENCE</scope>
    <source>
        <strain evidence="12">HY135</strain>
    </source>
</reference>
<comment type="function">
    <text evidence="10">Catalyzes the exchange of ADP and ATP across the membrane.</text>
</comment>
<feature type="transmembrane region" description="Helical" evidence="10">
    <location>
        <begin position="196"/>
        <end position="220"/>
    </location>
</feature>
<keyword evidence="5" id="KW-0677">Repeat</keyword>
<dbReference type="PRINTS" id="PR00927">
    <property type="entry name" value="ADPTRNSLCASE"/>
</dbReference>
<dbReference type="InterPro" id="IPR018108">
    <property type="entry name" value="MCP_transmembrane"/>
</dbReference>
<evidence type="ECO:0000256" key="5">
    <source>
        <dbReference type="ARBA" id="ARBA00022737"/>
    </source>
</evidence>
<protein>
    <recommendedName>
        <fullName evidence="10">ADP/ATP translocase</fullName>
    </recommendedName>
    <alternativeName>
        <fullName evidence="10">ADP,ATP carrier protein</fullName>
    </alternativeName>
</protein>
<feature type="transmembrane region" description="Helical" evidence="10">
    <location>
        <begin position="162"/>
        <end position="184"/>
    </location>
</feature>
<dbReference type="SUPFAM" id="SSF103506">
    <property type="entry name" value="Mitochondrial carrier"/>
    <property type="match status" value="1"/>
</dbReference>
<sequence>MKKCLAGGTAAAISKTTTAPIDRVKLLLQLQNHGKAAAMQYNGMRDCLRKVSYEQGILSLWRGNGAGVARCFPNHALNFAFRDFYRNLLMRDIDRHRDFFQFVLGSIASGGLGGATALLLLYPFDFARTRLAVDVNGDGSRKFKGMLDCLDRMRKREGCSGWYRGFSASVQFVIASRAAFFGLFDVLRTSVADPKQLHFITTWLLAQVCLISSGLLCYPLDTVRRQMMMQAGRLEKTFRSSLSCWYHIAKYVESSVFSSIQNQHTALKCLSRTSGHRGFYRGAMTNSLRSTGGALIITCYYEFAKYL</sequence>
<dbReference type="InterPro" id="IPR023395">
    <property type="entry name" value="MCP_dom_sf"/>
</dbReference>
<evidence type="ECO:0000313" key="12">
    <source>
        <dbReference type="Proteomes" id="UP000024635"/>
    </source>
</evidence>
<comment type="similarity">
    <text evidence="2 9">Belongs to the mitochondrial carrier (TC 2.A.29) family.</text>
</comment>
<evidence type="ECO:0000256" key="6">
    <source>
        <dbReference type="ARBA" id="ARBA00022989"/>
    </source>
</evidence>
<dbReference type="STRING" id="53326.A0A016TWX9"/>
<dbReference type="Proteomes" id="UP000024635">
    <property type="component" value="Unassembled WGS sequence"/>
</dbReference>
<keyword evidence="6 10" id="KW-1133">Transmembrane helix</keyword>
<gene>
    <name evidence="11" type="primary">Acey_s0072.g689</name>
    <name evidence="11" type="synonym">Acey-R07E3.4</name>
    <name evidence="11" type="ORF">Y032_0072g689</name>
</gene>
<dbReference type="GO" id="GO:0140021">
    <property type="term" value="P:mitochondrial ADP transmembrane transport"/>
    <property type="evidence" value="ECO:0007669"/>
    <property type="project" value="InterPro"/>
</dbReference>
<dbReference type="EMBL" id="JARK01001408">
    <property type="protein sequence ID" value="EYC07102.1"/>
    <property type="molecule type" value="Genomic_DNA"/>
</dbReference>
<dbReference type="InterPro" id="IPR002067">
    <property type="entry name" value="MCP"/>
</dbReference>
<dbReference type="Gene3D" id="1.50.40.10">
    <property type="entry name" value="Mitochondrial carrier domain"/>
    <property type="match status" value="1"/>
</dbReference>
<dbReference type="PANTHER" id="PTHR45635">
    <property type="entry name" value="ADP,ATP CARRIER PROTEIN 1-RELATED-RELATED"/>
    <property type="match status" value="1"/>
</dbReference>
<keyword evidence="4 8" id="KW-0812">Transmembrane</keyword>
<dbReference type="AlphaFoldDB" id="A0A016TWX9"/>
<dbReference type="GO" id="GO:1901029">
    <property type="term" value="P:negative regulation of mitochondrial outer membrane permeabilization involved in apoptotic signaling pathway"/>
    <property type="evidence" value="ECO:0007669"/>
    <property type="project" value="TreeGrafter"/>
</dbReference>
<dbReference type="Pfam" id="PF00153">
    <property type="entry name" value="Mito_carr"/>
    <property type="match status" value="3"/>
</dbReference>
<evidence type="ECO:0000256" key="1">
    <source>
        <dbReference type="ARBA" id="ARBA00004141"/>
    </source>
</evidence>
<evidence type="ECO:0000256" key="4">
    <source>
        <dbReference type="ARBA" id="ARBA00022692"/>
    </source>
</evidence>
<organism evidence="11 12">
    <name type="scientific">Ancylostoma ceylanicum</name>
    <dbReference type="NCBI Taxonomy" id="53326"/>
    <lineage>
        <taxon>Eukaryota</taxon>
        <taxon>Metazoa</taxon>
        <taxon>Ecdysozoa</taxon>
        <taxon>Nematoda</taxon>
        <taxon>Chromadorea</taxon>
        <taxon>Rhabditida</taxon>
        <taxon>Rhabditina</taxon>
        <taxon>Rhabditomorpha</taxon>
        <taxon>Strongyloidea</taxon>
        <taxon>Ancylostomatidae</taxon>
        <taxon>Ancylostomatinae</taxon>
        <taxon>Ancylostoma</taxon>
    </lineage>
</organism>
<name>A0A016TWX9_9BILA</name>
<evidence type="ECO:0000256" key="2">
    <source>
        <dbReference type="ARBA" id="ARBA00006375"/>
    </source>
</evidence>
<feature type="transmembrane region" description="Helical" evidence="10">
    <location>
        <begin position="99"/>
        <end position="122"/>
    </location>
</feature>
<evidence type="ECO:0000256" key="9">
    <source>
        <dbReference type="RuleBase" id="RU000488"/>
    </source>
</evidence>
<dbReference type="GO" id="GO:1990544">
    <property type="term" value="P:mitochondrial ATP transmembrane transport"/>
    <property type="evidence" value="ECO:0007669"/>
    <property type="project" value="InterPro"/>
</dbReference>
<dbReference type="InterPro" id="IPR002113">
    <property type="entry name" value="ADT_euk_type"/>
</dbReference>
<dbReference type="PROSITE" id="PS50920">
    <property type="entry name" value="SOLCAR"/>
    <property type="match status" value="3"/>
</dbReference>
<accession>A0A016TWX9</accession>
<proteinExistence type="inferred from homology"/>
<feature type="repeat" description="Solcar" evidence="8">
    <location>
        <begin position="101"/>
        <end position="190"/>
    </location>
</feature>
<feature type="repeat" description="Solcar" evidence="8">
    <location>
        <begin position="2"/>
        <end position="88"/>
    </location>
</feature>
<comment type="caution">
    <text evidence="10">Lacks conserved residue(s) required for the propagation of feature annotation.</text>
</comment>
<keyword evidence="3 9" id="KW-0813">Transport</keyword>
<feature type="repeat" description="Solcar" evidence="8">
    <location>
        <begin position="201"/>
        <end position="307"/>
    </location>
</feature>
<evidence type="ECO:0000256" key="3">
    <source>
        <dbReference type="ARBA" id="ARBA00022448"/>
    </source>
</evidence>
<dbReference type="PRINTS" id="PR00926">
    <property type="entry name" value="MITOCARRIER"/>
</dbReference>